<evidence type="ECO:0000313" key="4">
    <source>
        <dbReference type="Proteomes" id="UP001139722"/>
    </source>
</evidence>
<dbReference type="OrthoDB" id="4775109at2"/>
<dbReference type="EMBL" id="JAMZDY010000001">
    <property type="protein sequence ID" value="MCP2370124.1"/>
    <property type="molecule type" value="Genomic_DNA"/>
</dbReference>
<evidence type="ECO:0000313" key="3">
    <source>
        <dbReference type="EMBL" id="MCP2370124.1"/>
    </source>
</evidence>
<keyword evidence="2" id="KW-0472">Membrane</keyword>
<keyword evidence="2" id="KW-0812">Transmembrane</keyword>
<comment type="caution">
    <text evidence="3">The sequence shown here is derived from an EMBL/GenBank/DDBJ whole genome shotgun (WGS) entry which is preliminary data.</text>
</comment>
<gene>
    <name evidence="3" type="ORF">BJ978_000800</name>
</gene>
<feature type="compositionally biased region" description="Basic and acidic residues" evidence="1">
    <location>
        <begin position="25"/>
        <end position="36"/>
    </location>
</feature>
<feature type="transmembrane region" description="Helical" evidence="2">
    <location>
        <begin position="144"/>
        <end position="163"/>
    </location>
</feature>
<proteinExistence type="predicted"/>
<feature type="transmembrane region" description="Helical" evidence="2">
    <location>
        <begin position="49"/>
        <end position="66"/>
    </location>
</feature>
<feature type="transmembrane region" description="Helical" evidence="2">
    <location>
        <begin position="175"/>
        <end position="195"/>
    </location>
</feature>
<organism evidence="3 4">
    <name type="scientific">Agromyces terreus</name>
    <dbReference type="NCBI Taxonomy" id="424795"/>
    <lineage>
        <taxon>Bacteria</taxon>
        <taxon>Bacillati</taxon>
        <taxon>Actinomycetota</taxon>
        <taxon>Actinomycetes</taxon>
        <taxon>Micrococcales</taxon>
        <taxon>Microbacteriaceae</taxon>
        <taxon>Agromyces</taxon>
    </lineage>
</organism>
<dbReference type="AlphaFoldDB" id="A0A9X2H674"/>
<feature type="transmembrane region" description="Helical" evidence="2">
    <location>
        <begin position="112"/>
        <end position="138"/>
    </location>
</feature>
<feature type="compositionally biased region" description="Gly residues" evidence="1">
    <location>
        <begin position="1"/>
        <end position="11"/>
    </location>
</feature>
<evidence type="ECO:0000256" key="2">
    <source>
        <dbReference type="SAM" id="Phobius"/>
    </source>
</evidence>
<reference evidence="3" key="1">
    <citation type="submission" date="2022-06" db="EMBL/GenBank/DDBJ databases">
        <title>Sequencing the genomes of 1000 actinobacteria strains.</title>
        <authorList>
            <person name="Klenk H.-P."/>
        </authorList>
    </citation>
    <scope>NUCLEOTIDE SEQUENCE</scope>
    <source>
        <strain evidence="3">DSM 22016</strain>
    </source>
</reference>
<dbReference type="RefSeq" id="WP_156998680.1">
    <property type="nucleotide sequence ID" value="NZ_BAAANU010000006.1"/>
</dbReference>
<protein>
    <recommendedName>
        <fullName evidence="5">VIT family protein</fullName>
    </recommendedName>
</protein>
<evidence type="ECO:0000256" key="1">
    <source>
        <dbReference type="SAM" id="MobiDB-lite"/>
    </source>
</evidence>
<accession>A0A9X2H674</accession>
<evidence type="ECO:0008006" key="5">
    <source>
        <dbReference type="Google" id="ProtNLM"/>
    </source>
</evidence>
<feature type="region of interest" description="Disordered" evidence="1">
    <location>
        <begin position="1"/>
        <end position="36"/>
    </location>
</feature>
<name>A0A9X2H674_9MICO</name>
<sequence length="198" mass="20538">MSDAGAGVGSGGRHDAVGATPPADHGVEPEDDHRVKPENVRAEALKERVYATFTGLAIVLVQLTNADHLAAGQAVIELAIGILAITAAGLAADVIAFLSAHARFPDGHEVRIMLRIAASALASAGVPVILLALAAFGVLEVETALRIVSVVYLVTLGVIAYLGVRRTRAPWWKQFLALAALMAVGLSVIIIQLVAHGH</sequence>
<keyword evidence="4" id="KW-1185">Reference proteome</keyword>
<feature type="transmembrane region" description="Helical" evidence="2">
    <location>
        <begin position="78"/>
        <end position="100"/>
    </location>
</feature>
<keyword evidence="2" id="KW-1133">Transmembrane helix</keyword>
<dbReference type="Proteomes" id="UP001139722">
    <property type="component" value="Unassembled WGS sequence"/>
</dbReference>